<evidence type="ECO:0000313" key="2">
    <source>
        <dbReference type="EMBL" id="AVI50927.1"/>
    </source>
</evidence>
<dbReference type="AlphaFoldDB" id="A0A2S0HW62"/>
<feature type="signal peptide" evidence="1">
    <location>
        <begin position="1"/>
        <end position="23"/>
    </location>
</feature>
<accession>A0A2S0HW62</accession>
<dbReference type="EMBL" id="CP027062">
    <property type="protein sequence ID" value="AVI50927.1"/>
    <property type="molecule type" value="Genomic_DNA"/>
</dbReference>
<keyword evidence="1" id="KW-0732">Signal</keyword>
<reference evidence="2 3" key="1">
    <citation type="submission" date="2018-02" db="EMBL/GenBank/DDBJ databases">
        <title>Genomic analysis of the strain RR4-38 isolated from a seawater recirculating aquaculture system.</title>
        <authorList>
            <person name="Kim Y.-S."/>
            <person name="Jang Y.H."/>
            <person name="Kim K.-H."/>
        </authorList>
    </citation>
    <scope>NUCLEOTIDE SEQUENCE [LARGE SCALE GENOMIC DNA]</scope>
    <source>
        <strain evidence="2 3">RR4-38</strain>
    </source>
</reference>
<keyword evidence="3" id="KW-1185">Reference proteome</keyword>
<name>A0A2S0HW62_9FLAO</name>
<feature type="chain" id="PRO_5015751216" evidence="1">
    <location>
        <begin position="24"/>
        <end position="75"/>
    </location>
</feature>
<dbReference type="KEGG" id="aue:C5O00_06955"/>
<organism evidence="2 3">
    <name type="scientific">Pukyongia salina</name>
    <dbReference type="NCBI Taxonomy" id="2094025"/>
    <lineage>
        <taxon>Bacteria</taxon>
        <taxon>Pseudomonadati</taxon>
        <taxon>Bacteroidota</taxon>
        <taxon>Flavobacteriia</taxon>
        <taxon>Flavobacteriales</taxon>
        <taxon>Flavobacteriaceae</taxon>
        <taxon>Pukyongia</taxon>
    </lineage>
</organism>
<protein>
    <submittedName>
        <fullName evidence="2">Uncharacterized protein</fullName>
    </submittedName>
</protein>
<dbReference type="OrthoDB" id="885042at2"/>
<sequence>MKSLHLAILALGFLVVTSFTTHTVFTDVYICKGPYSKKYHYNKNCHGLSNCSTSIYKVTLTDAKKIGRTLCGWED</sequence>
<dbReference type="RefSeq" id="WP_105216128.1">
    <property type="nucleotide sequence ID" value="NZ_CP027062.1"/>
</dbReference>
<evidence type="ECO:0000256" key="1">
    <source>
        <dbReference type="SAM" id="SignalP"/>
    </source>
</evidence>
<dbReference type="Proteomes" id="UP000238442">
    <property type="component" value="Chromosome"/>
</dbReference>
<gene>
    <name evidence="2" type="ORF">C5O00_06955</name>
</gene>
<evidence type="ECO:0000313" key="3">
    <source>
        <dbReference type="Proteomes" id="UP000238442"/>
    </source>
</evidence>
<proteinExistence type="predicted"/>